<protein>
    <recommendedName>
        <fullName evidence="2 7">Photoactive yellow protein</fullName>
        <shortName evidence="8">PYP</shortName>
    </recommendedName>
</protein>
<evidence type="ECO:0000256" key="8">
    <source>
        <dbReference type="PIRNR" id="PIRNR000087"/>
    </source>
</evidence>
<dbReference type="CDD" id="cd00130">
    <property type="entry name" value="PAS"/>
    <property type="match status" value="1"/>
</dbReference>
<keyword evidence="5 8" id="KW-0157">Chromophore</keyword>
<dbReference type="GO" id="GO:0006355">
    <property type="term" value="P:regulation of DNA-templated transcription"/>
    <property type="evidence" value="ECO:0007669"/>
    <property type="project" value="UniProtKB-UniRule"/>
</dbReference>
<name>A0A4V2SNV5_RHOSA</name>
<comment type="caution">
    <text evidence="11">The sequence shown here is derived from an EMBL/GenBank/DDBJ whole genome shotgun (WGS) entry which is preliminary data.</text>
</comment>
<keyword evidence="4 8" id="KW-0716">Sensory transduction</keyword>
<dbReference type="Gene3D" id="3.30.450.20">
    <property type="entry name" value="PAS domain"/>
    <property type="match status" value="1"/>
</dbReference>
<feature type="domain" description="PAS" evidence="10">
    <location>
        <begin position="23"/>
        <end position="86"/>
    </location>
</feature>
<dbReference type="SUPFAM" id="SSF55785">
    <property type="entry name" value="PYP-like sensor domain (PAS domain)"/>
    <property type="match status" value="1"/>
</dbReference>
<dbReference type="EMBL" id="SLXO01000009">
    <property type="protein sequence ID" value="TCP32646.1"/>
    <property type="molecule type" value="Genomic_DNA"/>
</dbReference>
<keyword evidence="12" id="KW-1185">Reference proteome</keyword>
<dbReference type="GO" id="GO:0009881">
    <property type="term" value="F:photoreceptor activity"/>
    <property type="evidence" value="ECO:0007669"/>
    <property type="project" value="UniProtKB-UniRule"/>
</dbReference>
<evidence type="ECO:0000256" key="3">
    <source>
        <dbReference type="ARBA" id="ARBA00022543"/>
    </source>
</evidence>
<feature type="modified residue" description="S-(4-hydroxycinnamyl)cysteine" evidence="9">
    <location>
        <position position="69"/>
    </location>
</feature>
<dbReference type="InterPro" id="IPR000014">
    <property type="entry name" value="PAS"/>
</dbReference>
<dbReference type="GO" id="GO:0007602">
    <property type="term" value="P:phototransduction"/>
    <property type="evidence" value="ECO:0007669"/>
    <property type="project" value="UniProtKB-UniRule"/>
</dbReference>
<dbReference type="PIRSF" id="PIRSF000087">
    <property type="entry name" value="PYP"/>
    <property type="match status" value="1"/>
</dbReference>
<dbReference type="Pfam" id="PF00989">
    <property type="entry name" value="PAS"/>
    <property type="match status" value="1"/>
</dbReference>
<keyword evidence="6 8" id="KW-0675">Receptor</keyword>
<evidence type="ECO:0000256" key="6">
    <source>
        <dbReference type="ARBA" id="ARBA00023170"/>
    </source>
</evidence>
<reference evidence="11 12" key="1">
    <citation type="submission" date="2019-03" db="EMBL/GenBank/DDBJ databases">
        <title>Genomic Encyclopedia of Type Strains, Phase IV (KMG-IV): sequencing the most valuable type-strain genomes for metagenomic binning, comparative biology and taxonomic classification.</title>
        <authorList>
            <person name="Goeker M."/>
        </authorList>
    </citation>
    <scope>NUCLEOTIDE SEQUENCE [LARGE SCALE GENOMIC DNA]</scope>
    <source>
        <strain evidence="11 12">DSM 2132</strain>
    </source>
</reference>
<evidence type="ECO:0000313" key="11">
    <source>
        <dbReference type="EMBL" id="TCP32646.1"/>
    </source>
</evidence>
<dbReference type="RefSeq" id="WP_132709125.1">
    <property type="nucleotide sequence ID" value="NZ_JACIGF010000009.1"/>
</dbReference>
<evidence type="ECO:0000256" key="7">
    <source>
        <dbReference type="NCBIfam" id="TIGR02373"/>
    </source>
</evidence>
<dbReference type="SMART" id="SM00091">
    <property type="entry name" value="PAS"/>
    <property type="match status" value="1"/>
</dbReference>
<evidence type="ECO:0000259" key="10">
    <source>
        <dbReference type="PROSITE" id="PS50112"/>
    </source>
</evidence>
<dbReference type="PROSITE" id="PS50112">
    <property type="entry name" value="PAS"/>
    <property type="match status" value="1"/>
</dbReference>
<evidence type="ECO:0000256" key="9">
    <source>
        <dbReference type="PIRSR" id="PIRSR000087-50"/>
    </source>
</evidence>
<dbReference type="OrthoDB" id="329226at2"/>
<evidence type="ECO:0000256" key="1">
    <source>
        <dbReference type="ARBA" id="ARBA00009132"/>
    </source>
</evidence>
<sequence length="125" mass="14005">MEMIKFGQDDIENAMADMGDAQIDDLAFGAIQLDETGTILAYNAAEGELTGRSPQDVIGKNFFKDIAPCTDTEEFGGRFREGVANGDLNAMFEYVFDYQMQPTKVKVHMKRAITGDSYWIFVKRV</sequence>
<keyword evidence="3 8" id="KW-0600">Photoreceptor protein</keyword>
<evidence type="ECO:0000256" key="4">
    <source>
        <dbReference type="ARBA" id="ARBA00022606"/>
    </source>
</evidence>
<proteinExistence type="inferred from homology"/>
<evidence type="ECO:0000256" key="5">
    <source>
        <dbReference type="ARBA" id="ARBA00022991"/>
    </source>
</evidence>
<dbReference type="InParanoid" id="A0A4V2SNV5"/>
<dbReference type="NCBIfam" id="TIGR02373">
    <property type="entry name" value="photo_yellow"/>
    <property type="match status" value="1"/>
</dbReference>
<dbReference type="InterPro" id="IPR013767">
    <property type="entry name" value="PAS_fold"/>
</dbReference>
<dbReference type="InterPro" id="IPR035965">
    <property type="entry name" value="PAS-like_dom_sf"/>
</dbReference>
<dbReference type="SMR" id="A0A4V2SNV5"/>
<comment type="PTM">
    <text evidence="9">The 4-hydroxycinnamic acid (p-coumaric acid) chromophore is covalently bound via a thioester linkage.</text>
</comment>
<gene>
    <name evidence="11" type="ORF">EV659_109141</name>
</gene>
<comment type="similarity">
    <text evidence="1 8">Belongs to the photoactive yellow protein family.</text>
</comment>
<dbReference type="AlphaFoldDB" id="A0A4V2SNV5"/>
<dbReference type="Proteomes" id="UP000295399">
    <property type="component" value="Unassembled WGS sequence"/>
</dbReference>
<organism evidence="11 12">
    <name type="scientific">Rhodothalassium salexigens DSM 2132</name>
    <dbReference type="NCBI Taxonomy" id="1188247"/>
    <lineage>
        <taxon>Bacteria</taxon>
        <taxon>Pseudomonadati</taxon>
        <taxon>Pseudomonadota</taxon>
        <taxon>Alphaproteobacteria</taxon>
        <taxon>Rhodothalassiales</taxon>
        <taxon>Rhodothalassiaceae</taxon>
        <taxon>Rhodothalassium</taxon>
    </lineage>
</organism>
<evidence type="ECO:0000313" key="12">
    <source>
        <dbReference type="Proteomes" id="UP000295399"/>
    </source>
</evidence>
<accession>A0A4V2SNV5</accession>
<evidence type="ECO:0000256" key="2">
    <source>
        <dbReference type="ARBA" id="ARBA00019243"/>
    </source>
</evidence>
<dbReference type="InterPro" id="IPR012130">
    <property type="entry name" value="PYP"/>
</dbReference>